<dbReference type="InterPro" id="IPR013650">
    <property type="entry name" value="ATP-grasp_succ-CoA_synth-type"/>
</dbReference>
<reference evidence="7" key="1">
    <citation type="journal article" date="2011" name="ISME J.">
        <title>Comparative metagenomics of microbial communities inhabiting deep-sea hydrothermal vent chimneys with contrasting chemistries.</title>
        <authorList>
            <person name="Xie W."/>
            <person name="Wang F."/>
            <person name="Guo L."/>
            <person name="Chen Z."/>
            <person name="Sievert S.M."/>
            <person name="Meng J."/>
            <person name="Huang G."/>
            <person name="Li Y."/>
            <person name="Yan Q."/>
            <person name="Wu S."/>
            <person name="Wang X."/>
            <person name="Chen S."/>
            <person name="He G."/>
            <person name="Xiao X."/>
            <person name="Xu A."/>
        </authorList>
    </citation>
    <scope>NUCLEOTIDE SEQUENCE</scope>
</reference>
<proteinExistence type="predicted"/>
<dbReference type="InterPro" id="IPR032263">
    <property type="entry name" value="Citrate-bd"/>
</dbReference>
<keyword evidence="3" id="KW-0012">Acyltransferase</keyword>
<dbReference type="InterPro" id="IPR016102">
    <property type="entry name" value="Succinyl-CoA_synth-like"/>
</dbReference>
<evidence type="ECO:0000256" key="2">
    <source>
        <dbReference type="ARBA" id="ARBA00022741"/>
    </source>
</evidence>
<feature type="domain" description="ATP-grasp fold succinyl-CoA synthetase-type" evidence="5">
    <location>
        <begin position="53"/>
        <end position="197"/>
    </location>
</feature>
<evidence type="ECO:0000259" key="5">
    <source>
        <dbReference type="Pfam" id="PF08442"/>
    </source>
</evidence>
<evidence type="ECO:0000256" key="4">
    <source>
        <dbReference type="ARBA" id="ARBA00047593"/>
    </source>
</evidence>
<feature type="domain" description="ATP-citrate synthase citrate-binding" evidence="6">
    <location>
        <begin position="256"/>
        <end position="402"/>
    </location>
</feature>
<dbReference type="Pfam" id="PF08442">
    <property type="entry name" value="ATP-grasp_2"/>
    <property type="match status" value="1"/>
</dbReference>
<dbReference type="PANTHER" id="PTHR11815">
    <property type="entry name" value="SUCCINYL-COA SYNTHETASE BETA CHAIN"/>
    <property type="match status" value="1"/>
</dbReference>
<dbReference type="InterPro" id="IPR013815">
    <property type="entry name" value="ATP_grasp_subdomain_1"/>
</dbReference>
<dbReference type="Gene3D" id="3.30.1490.20">
    <property type="entry name" value="ATP-grasp fold, A domain"/>
    <property type="match status" value="1"/>
</dbReference>
<evidence type="ECO:0000256" key="1">
    <source>
        <dbReference type="ARBA" id="ARBA00022598"/>
    </source>
</evidence>
<keyword evidence="1" id="KW-0436">Ligase</keyword>
<dbReference type="GO" id="GO:0006099">
    <property type="term" value="P:tricarboxylic acid cycle"/>
    <property type="evidence" value="ECO:0007669"/>
    <property type="project" value="TreeGrafter"/>
</dbReference>
<dbReference type="AlphaFoldDB" id="E3T2Y9"/>
<dbReference type="Gene3D" id="3.30.470.20">
    <property type="entry name" value="ATP-grasp fold, B domain"/>
    <property type="match status" value="1"/>
</dbReference>
<dbReference type="GO" id="GO:0006104">
    <property type="term" value="P:succinyl-CoA metabolic process"/>
    <property type="evidence" value="ECO:0007669"/>
    <property type="project" value="TreeGrafter"/>
</dbReference>
<dbReference type="Pfam" id="PF16114">
    <property type="entry name" value="Citrate_bind"/>
    <property type="match status" value="1"/>
</dbReference>
<keyword evidence="2" id="KW-0547">Nucleotide-binding</keyword>
<evidence type="ECO:0000259" key="6">
    <source>
        <dbReference type="Pfam" id="PF16114"/>
    </source>
</evidence>
<dbReference type="GO" id="GO:0005524">
    <property type="term" value="F:ATP binding"/>
    <property type="evidence" value="ECO:0007669"/>
    <property type="project" value="InterPro"/>
</dbReference>
<evidence type="ECO:0000313" key="7">
    <source>
        <dbReference type="EMBL" id="ACZ28601.1"/>
    </source>
</evidence>
<dbReference type="SUPFAM" id="SSF56059">
    <property type="entry name" value="Glutathione synthetase ATP-binding domain-like"/>
    <property type="match status" value="1"/>
</dbReference>
<dbReference type="GO" id="GO:0004775">
    <property type="term" value="F:succinate-CoA ligase (ADP-forming) activity"/>
    <property type="evidence" value="ECO:0007669"/>
    <property type="project" value="TreeGrafter"/>
</dbReference>
<evidence type="ECO:0000256" key="3">
    <source>
        <dbReference type="ARBA" id="ARBA00023315"/>
    </source>
</evidence>
<comment type="catalytic activity">
    <reaction evidence="4">
        <text>oxaloacetate + acetyl-CoA + ADP + phosphate = citrate + ATP + CoA</text>
        <dbReference type="Rhea" id="RHEA:21160"/>
        <dbReference type="ChEBI" id="CHEBI:16452"/>
        <dbReference type="ChEBI" id="CHEBI:16947"/>
        <dbReference type="ChEBI" id="CHEBI:30616"/>
        <dbReference type="ChEBI" id="CHEBI:43474"/>
        <dbReference type="ChEBI" id="CHEBI:57287"/>
        <dbReference type="ChEBI" id="CHEBI:57288"/>
        <dbReference type="ChEBI" id="CHEBI:456216"/>
        <dbReference type="EC" id="2.3.3.8"/>
    </reaction>
</comment>
<dbReference type="Gene3D" id="3.40.50.261">
    <property type="entry name" value="Succinyl-CoA synthetase domains"/>
    <property type="match status" value="1"/>
</dbReference>
<dbReference type="GO" id="GO:0003878">
    <property type="term" value="F:ATP citrate synthase activity"/>
    <property type="evidence" value="ECO:0007669"/>
    <property type="project" value="UniProtKB-EC"/>
</dbReference>
<organism evidence="7">
    <name type="scientific">uncultured organism</name>
    <dbReference type="NCBI Taxonomy" id="155900"/>
    <lineage>
        <taxon>unclassified sequences</taxon>
        <taxon>environmental samples</taxon>
    </lineage>
</organism>
<accession>E3T2Y9</accession>
<keyword evidence="3" id="KW-0808">Transferase</keyword>
<sequence length="432" mass="47423">MQITGMLWGSKLLEYVDFPRAEILGPEATTDEIQAMLDKWGLLLVKPVFKGGIGKKGKAGLIGFAKDLDTAIAEKERLYFAKHSHGNSVAKSEGVTFESGIPAEYEIYVSITDSTIYRAPTLTITHHGGVDIEELPEDKIATVPFDPLTGLKGFVISNTLRQLGAPNEIISPLVQNLPKLWDLYHNYGMNMLELNPIRMMPNAKGRLVPVACDFKCSFDTDDPNWKRLKLPASLDSGELCAYELEVNQLRTYQGQSDVFVTNDKGTITAMTFGGGANALVTELLGDAGIVSSDFGRQPAVREDVRNQPHYLFKHWLAQSNVLFIIGGKANNTDIYETFRAMADALRDHLNETGLKPLYVVIGRGGPNLIRGMGYMKDALDGMKIPYKMFGFDSSMSAVVNYAKDVDDWMEHKGGKAAIAKAMGVDSNSKTAA</sequence>
<protein>
    <submittedName>
        <fullName evidence="7">ATP-grasp domain-containing protein</fullName>
    </submittedName>
</protein>
<name>E3T2Y9_9ZZZZ</name>
<dbReference type="EMBL" id="GU191796">
    <property type="protein sequence ID" value="ACZ28601.1"/>
    <property type="molecule type" value="Genomic_DNA"/>
</dbReference>
<dbReference type="PANTHER" id="PTHR11815:SF10">
    <property type="entry name" value="SUCCINATE--COA LIGASE [GDP-FORMING] SUBUNIT BETA, MITOCHONDRIAL"/>
    <property type="match status" value="1"/>
</dbReference>